<accession>A0A6L7ITC4</accession>
<dbReference type="AlphaFoldDB" id="A0A6L7ITC4"/>
<organism evidence="3 4">
    <name type="scientific">Eggerthella guodeyinii</name>
    <dbReference type="NCBI Taxonomy" id="2690837"/>
    <lineage>
        <taxon>Bacteria</taxon>
        <taxon>Bacillati</taxon>
        <taxon>Actinomycetota</taxon>
        <taxon>Coriobacteriia</taxon>
        <taxon>Eggerthellales</taxon>
        <taxon>Eggerthellaceae</taxon>
        <taxon>Eggerthella</taxon>
    </lineage>
</organism>
<dbReference type="GO" id="GO:0016780">
    <property type="term" value="F:phosphotransferase activity, for other substituted phosphate groups"/>
    <property type="evidence" value="ECO:0007669"/>
    <property type="project" value="InterPro"/>
</dbReference>
<proteinExistence type="inferred from homology"/>
<dbReference type="KEGG" id="egd:GS424_013500"/>
<sequence>MSSARSRTYALVLVNAITAMRLVGSLALLALAPLSAPYFVAYAAFGASDALDGWIARRAGATSAFGASFDSVADTVFALALVVSLLPAAELPLFVWLWIAAIALVKLAALAVGYARFRAYAALHTYANKLAGLALFALPVLFALAGSVPAAVVVCALATFAALEELVLTVKAPALDPNVKGVLGFRRKR</sequence>
<dbReference type="InterPro" id="IPR043130">
    <property type="entry name" value="CDP-OH_PTrfase_TM_dom"/>
</dbReference>
<dbReference type="RefSeq" id="WP_160942557.1">
    <property type="nucleotide sequence ID" value="NZ_CP063310.1"/>
</dbReference>
<name>A0A6L7ITC4_9ACTN</name>
<dbReference type="Pfam" id="PF01066">
    <property type="entry name" value="CDP-OH_P_transf"/>
    <property type="match status" value="1"/>
</dbReference>
<dbReference type="InterPro" id="IPR048254">
    <property type="entry name" value="CDP_ALCOHOL_P_TRANSF_CS"/>
</dbReference>
<evidence type="ECO:0000256" key="1">
    <source>
        <dbReference type="ARBA" id="ARBA00022679"/>
    </source>
</evidence>
<dbReference type="EMBL" id="CP063310">
    <property type="protein sequence ID" value="QOS67524.1"/>
    <property type="molecule type" value="Genomic_DNA"/>
</dbReference>
<gene>
    <name evidence="3" type="ORF">GS424_013500</name>
</gene>
<evidence type="ECO:0000313" key="3">
    <source>
        <dbReference type="EMBL" id="QOS67524.1"/>
    </source>
</evidence>
<dbReference type="InterPro" id="IPR000462">
    <property type="entry name" value="CDP-OH_P_trans"/>
</dbReference>
<evidence type="ECO:0000256" key="2">
    <source>
        <dbReference type="RuleBase" id="RU003750"/>
    </source>
</evidence>
<evidence type="ECO:0000313" key="4">
    <source>
        <dbReference type="Proteomes" id="UP000478463"/>
    </source>
</evidence>
<keyword evidence="1 2" id="KW-0808">Transferase</keyword>
<comment type="similarity">
    <text evidence="2">Belongs to the CDP-alcohol phosphatidyltransferase class-I family.</text>
</comment>
<dbReference type="Gene3D" id="1.20.120.1760">
    <property type="match status" value="1"/>
</dbReference>
<dbReference type="PROSITE" id="PS00379">
    <property type="entry name" value="CDP_ALCOHOL_P_TRANSF"/>
    <property type="match status" value="1"/>
</dbReference>
<reference evidence="3 4" key="1">
    <citation type="submission" date="2020-10" db="EMBL/GenBank/DDBJ databases">
        <title>Eggerthella sp. nov., isolated from human feces.</title>
        <authorList>
            <person name="Yajun G."/>
        </authorList>
    </citation>
    <scope>NUCLEOTIDE SEQUENCE [LARGE SCALE GENOMIC DNA]</scope>
    <source>
        <strain evidence="3 4">HF-1101</strain>
    </source>
</reference>
<protein>
    <submittedName>
        <fullName evidence="3">CDP-alcohol phosphatidyltransferase family protein</fullName>
    </submittedName>
</protein>
<dbReference type="GO" id="GO:0008654">
    <property type="term" value="P:phospholipid biosynthetic process"/>
    <property type="evidence" value="ECO:0007669"/>
    <property type="project" value="InterPro"/>
</dbReference>
<dbReference type="Proteomes" id="UP000478463">
    <property type="component" value="Chromosome"/>
</dbReference>
<dbReference type="GO" id="GO:0016020">
    <property type="term" value="C:membrane"/>
    <property type="evidence" value="ECO:0007669"/>
    <property type="project" value="InterPro"/>
</dbReference>